<reference evidence="3" key="1">
    <citation type="submission" date="2017-09" db="EMBL/GenBank/DDBJ databases">
        <title>Depth-based differentiation of microbial function through sediment-hosted aquifers and enrichment of novel symbionts in the deep terrestrial subsurface.</title>
        <authorList>
            <person name="Probst A.J."/>
            <person name="Ladd B."/>
            <person name="Jarett J.K."/>
            <person name="Geller-Mcgrath D.E."/>
            <person name="Sieber C.M.K."/>
            <person name="Emerson J.B."/>
            <person name="Anantharaman K."/>
            <person name="Thomas B.C."/>
            <person name="Malmstrom R."/>
            <person name="Stieglmeier M."/>
            <person name="Klingl A."/>
            <person name="Woyke T."/>
            <person name="Ryan C.M."/>
            <person name="Banfield J.F."/>
        </authorList>
    </citation>
    <scope>NUCLEOTIDE SEQUENCE [LARGE SCALE GENOMIC DNA]</scope>
</reference>
<evidence type="ECO:0000313" key="3">
    <source>
        <dbReference type="Proteomes" id="UP000231453"/>
    </source>
</evidence>
<sequence length="122" mass="13089">MGNAKKFNMKEESTKRLYLKVVVLAIVFGLASGCNVGSCLGSLLGAIIAFVIVGFVLSFFLGSFGAIIAIIGFFAYMGDDDGFKRSGECGCGSSRGRRVEINQCPAERHVGITVREHIIHEP</sequence>
<dbReference type="Proteomes" id="UP000231453">
    <property type="component" value="Unassembled WGS sequence"/>
</dbReference>
<protein>
    <submittedName>
        <fullName evidence="2">Uncharacterized protein</fullName>
    </submittedName>
</protein>
<keyword evidence="1" id="KW-0472">Membrane</keyword>
<dbReference type="PROSITE" id="PS51257">
    <property type="entry name" value="PROKAR_LIPOPROTEIN"/>
    <property type="match status" value="1"/>
</dbReference>
<evidence type="ECO:0000313" key="2">
    <source>
        <dbReference type="EMBL" id="PIZ96625.1"/>
    </source>
</evidence>
<organism evidence="2 3">
    <name type="scientific">Candidatus Magasanikbacteria bacterium CG_4_10_14_0_2_um_filter_33_14</name>
    <dbReference type="NCBI Taxonomy" id="1974636"/>
    <lineage>
        <taxon>Bacteria</taxon>
        <taxon>Candidatus Magasanikiibacteriota</taxon>
    </lineage>
</organism>
<dbReference type="EMBL" id="PFPL01000015">
    <property type="protein sequence ID" value="PIZ96625.1"/>
    <property type="molecule type" value="Genomic_DNA"/>
</dbReference>
<comment type="caution">
    <text evidence="2">The sequence shown here is derived from an EMBL/GenBank/DDBJ whole genome shotgun (WGS) entry which is preliminary data.</text>
</comment>
<keyword evidence="1" id="KW-0812">Transmembrane</keyword>
<accession>A0A2M7VBP3</accession>
<evidence type="ECO:0000256" key="1">
    <source>
        <dbReference type="SAM" id="Phobius"/>
    </source>
</evidence>
<feature type="transmembrane region" description="Helical" evidence="1">
    <location>
        <begin position="43"/>
        <end position="76"/>
    </location>
</feature>
<gene>
    <name evidence="2" type="ORF">COX80_00920</name>
</gene>
<name>A0A2M7VBP3_9BACT</name>
<dbReference type="AlphaFoldDB" id="A0A2M7VBP3"/>
<proteinExistence type="predicted"/>
<keyword evidence="1" id="KW-1133">Transmembrane helix</keyword>